<dbReference type="InterPro" id="IPR001633">
    <property type="entry name" value="EAL_dom"/>
</dbReference>
<dbReference type="SMART" id="SM00065">
    <property type="entry name" value="GAF"/>
    <property type="match status" value="1"/>
</dbReference>
<dbReference type="PANTHER" id="PTHR33121:SF19">
    <property type="entry name" value="CYCLIC DI-GMP PHOSPHODIESTERASE PA2567"/>
    <property type="match status" value="1"/>
</dbReference>
<dbReference type="Gene3D" id="3.20.20.450">
    <property type="entry name" value="EAL domain"/>
    <property type="match status" value="1"/>
</dbReference>
<dbReference type="PANTHER" id="PTHR33121">
    <property type="entry name" value="CYCLIC DI-GMP PHOSPHODIESTERASE PDEF"/>
    <property type="match status" value="1"/>
</dbReference>
<dbReference type="CDD" id="cd01948">
    <property type="entry name" value="EAL"/>
    <property type="match status" value="1"/>
</dbReference>
<keyword evidence="3" id="KW-1185">Reference proteome</keyword>
<dbReference type="InterPro" id="IPR050706">
    <property type="entry name" value="Cyclic-di-GMP_PDE-like"/>
</dbReference>
<evidence type="ECO:0000259" key="1">
    <source>
        <dbReference type="PROSITE" id="PS50883"/>
    </source>
</evidence>
<dbReference type="InterPro" id="IPR003018">
    <property type="entry name" value="GAF"/>
</dbReference>
<reference evidence="2 3" key="1">
    <citation type="submission" date="2022-02" db="EMBL/GenBank/DDBJ databases">
        <title>Shinella B3.7 sp. nov., isolated from Sediment (Zhairuo Island).</title>
        <authorList>
            <person name="Chen G."/>
        </authorList>
    </citation>
    <scope>NUCLEOTIDE SEQUENCE [LARGE SCALE GENOMIC DNA]</scope>
    <source>
        <strain evidence="2 3">B3.7</strain>
        <plasmid evidence="2">unnamed</plasmid>
    </source>
</reference>
<dbReference type="InterPro" id="IPR029016">
    <property type="entry name" value="GAF-like_dom_sf"/>
</dbReference>
<organism evidence="2 3">
    <name type="scientific">Shinella sedimenti</name>
    <dbReference type="NCBI Taxonomy" id="2919913"/>
    <lineage>
        <taxon>Bacteria</taxon>
        <taxon>Pseudomonadati</taxon>
        <taxon>Pseudomonadota</taxon>
        <taxon>Alphaproteobacteria</taxon>
        <taxon>Hyphomicrobiales</taxon>
        <taxon>Rhizobiaceae</taxon>
        <taxon>Shinella</taxon>
    </lineage>
</organism>
<dbReference type="EMBL" id="JAKVIN010000011">
    <property type="protein sequence ID" value="MCJ8151774.1"/>
    <property type="molecule type" value="Genomic_DNA"/>
</dbReference>
<dbReference type="SUPFAM" id="SSF141868">
    <property type="entry name" value="EAL domain-like"/>
    <property type="match status" value="1"/>
</dbReference>
<dbReference type="PROSITE" id="PS50883">
    <property type="entry name" value="EAL"/>
    <property type="match status" value="1"/>
</dbReference>
<evidence type="ECO:0000313" key="2">
    <source>
        <dbReference type="EMBL" id="MCJ8151774.1"/>
    </source>
</evidence>
<name>A0ABT0CT33_9HYPH</name>
<dbReference type="Gene3D" id="3.30.70.270">
    <property type="match status" value="1"/>
</dbReference>
<dbReference type="Pfam" id="PF01590">
    <property type="entry name" value="GAF"/>
    <property type="match status" value="1"/>
</dbReference>
<geneLocation type="plasmid" evidence="2">
    <name>unnamed</name>
</geneLocation>
<gene>
    <name evidence="2" type="ORF">MKI86_21765</name>
</gene>
<feature type="domain" description="EAL" evidence="1">
    <location>
        <begin position="336"/>
        <end position="589"/>
    </location>
</feature>
<keyword evidence="2" id="KW-0614">Plasmid</keyword>
<dbReference type="SUPFAM" id="SSF55781">
    <property type="entry name" value="GAF domain-like"/>
    <property type="match status" value="1"/>
</dbReference>
<dbReference type="RefSeq" id="WP_241605275.1">
    <property type="nucleotide sequence ID" value="NZ_JAKVIN010000011.1"/>
</dbReference>
<protein>
    <submittedName>
        <fullName evidence="2">EAL domain-containing protein</fullName>
    </submittedName>
</protein>
<dbReference type="SMART" id="SM00052">
    <property type="entry name" value="EAL"/>
    <property type="match status" value="1"/>
</dbReference>
<sequence>MHEQLVAEAYEKRRAGLVQELGLMDDDSSQEAYDRIARLAKRIFGTKIVLITFIDTDRQWFKSHLGTDMTENPRDQTFCTHTIEQNKTLVVEDAATDPRFSAHPLVLGEPRIRFYAGEPLLTHDGHPVGTLCLVDHRPKRFSQDDQDTLRDLADLVMTQVRVDRDLTYRDAATKMPNRIQFFADLKDTSRLHDAETQWVVVIELIGLQESNEAVRALGLGYLYDQIAHAVSILRSGLGSRTIYHVGPTHLAFCLDGESDALSILDVLSSELRKPFATSSGIPAKLAPGCGARKMTNAELSSPDILRTLLQAAREARDDHRGVALYDPVADAAQKRSYSLALELPRALAENELFLVYQPRVDARTGLCSGAEALLRWKHPTLGVVFPGQFLPLITKTPLIRDVTDWVLRSLCKQIAEWNAANLAVHCSFNISARNLEEVDFVDRLAAAITETGVTSAQIEIELVEDVSVIGDEKVLARLHAVRDLGVVIAIDDFGSGYSNLAYLLQLPAKVLKLDRSIIAGILTKPTYATAVASIIAMGHQLGYRIVAEGVETDEIKDRLADWGCDELQGYLFSKPLEVTAFEDWARRFSAEISSRP</sequence>
<dbReference type="InterPro" id="IPR035919">
    <property type="entry name" value="EAL_sf"/>
</dbReference>
<dbReference type="Pfam" id="PF00563">
    <property type="entry name" value="EAL"/>
    <property type="match status" value="1"/>
</dbReference>
<accession>A0ABT0CT33</accession>
<comment type="caution">
    <text evidence="2">The sequence shown here is derived from an EMBL/GenBank/DDBJ whole genome shotgun (WGS) entry which is preliminary data.</text>
</comment>
<dbReference type="Proteomes" id="UP001201844">
    <property type="component" value="Unassembled WGS sequence"/>
</dbReference>
<dbReference type="InterPro" id="IPR043128">
    <property type="entry name" value="Rev_trsase/Diguanyl_cyclase"/>
</dbReference>
<proteinExistence type="predicted"/>
<evidence type="ECO:0000313" key="3">
    <source>
        <dbReference type="Proteomes" id="UP001201844"/>
    </source>
</evidence>
<dbReference type="Gene3D" id="3.30.450.40">
    <property type="match status" value="1"/>
</dbReference>